<dbReference type="AlphaFoldDB" id="A0A0J8V7A7"/>
<keyword evidence="4" id="KW-1185">Reference proteome</keyword>
<dbReference type="Pfam" id="PF25513">
    <property type="entry name" value="P2_C"/>
    <property type="match status" value="1"/>
</dbReference>
<feature type="domain" description="Viral coat protein P2 C-terminal" evidence="2">
    <location>
        <begin position="149"/>
        <end position="268"/>
    </location>
</feature>
<sequence length="275" mass="31104">MELVSSKFAPKAKELDPIEGVGWGNRCSLRLPAGPTYHSIELVTDITDPKDIERIEVVFNGSPIYNISAETLIKVNKHRKSYAVDGRYVIPFGDDSLRTKIGVRQSDLVTLPNEIWFIYISLKSKSATTPSIRARAHVLPAQSERYYLPRMYELSWFAAAAGRTPFDFAEKSPFIFLKRVHFKDDSVQRVRLLRDDLEEINVRKEDNAFDLASSGQEQNPKWFSLDFCRTGFGADGMLPTSATRQLQFELDKTETGSVPVIIESIEQVKLLPSGE</sequence>
<dbReference type="Gene3D" id="2.60.120.730">
    <property type="match status" value="2"/>
</dbReference>
<comment type="caution">
    <text evidence="3">The sequence shown here is derived from an EMBL/GenBank/DDBJ whole genome shotgun (WGS) entry which is preliminary data.</text>
</comment>
<evidence type="ECO:0000259" key="2">
    <source>
        <dbReference type="Pfam" id="PF25513"/>
    </source>
</evidence>
<evidence type="ECO:0000313" key="4">
    <source>
        <dbReference type="Proteomes" id="UP000240481"/>
    </source>
</evidence>
<dbReference type="InterPro" id="IPR057915">
    <property type="entry name" value="P2_C"/>
</dbReference>
<name>A0A0J8V7A7_9GAMM</name>
<proteinExistence type="predicted"/>
<dbReference type="RefSeq" id="WP_048900380.1">
    <property type="nucleotide sequence ID" value="NZ_AP024852.1"/>
</dbReference>
<reference evidence="3 4" key="1">
    <citation type="submission" date="2018-01" db="EMBL/GenBank/DDBJ databases">
        <title>Whole genome sequencing of Histamine producing bacteria.</title>
        <authorList>
            <person name="Butler K."/>
        </authorList>
    </citation>
    <scope>NUCLEOTIDE SEQUENCE [LARGE SCALE GENOMIC DNA]</scope>
    <source>
        <strain evidence="3 4">DSM 24669</strain>
    </source>
</reference>
<organism evidence="3 4">
    <name type="scientific">Photobacterium swingsii</name>
    <dbReference type="NCBI Taxonomy" id="680026"/>
    <lineage>
        <taxon>Bacteria</taxon>
        <taxon>Pseudomonadati</taxon>
        <taxon>Pseudomonadota</taxon>
        <taxon>Gammaproteobacteria</taxon>
        <taxon>Vibrionales</taxon>
        <taxon>Vibrionaceae</taxon>
        <taxon>Photobacterium</taxon>
    </lineage>
</organism>
<dbReference type="EMBL" id="PYLZ01000021">
    <property type="protein sequence ID" value="PSW19106.1"/>
    <property type="molecule type" value="Genomic_DNA"/>
</dbReference>
<dbReference type="Proteomes" id="UP000240481">
    <property type="component" value="Unassembled WGS sequence"/>
</dbReference>
<evidence type="ECO:0000259" key="1">
    <source>
        <dbReference type="Pfam" id="PF18628"/>
    </source>
</evidence>
<dbReference type="Pfam" id="PF18628">
    <property type="entry name" value="P2_N"/>
    <property type="match status" value="1"/>
</dbReference>
<protein>
    <submittedName>
        <fullName evidence="3">Uncharacterized protein</fullName>
    </submittedName>
</protein>
<accession>A0A0J8V7A7</accession>
<dbReference type="OrthoDB" id="6194061at2"/>
<dbReference type="InterPro" id="IPR041377">
    <property type="entry name" value="P2_N"/>
</dbReference>
<gene>
    <name evidence="3" type="ORF">C9I94_23840</name>
</gene>
<dbReference type="STRING" id="680026.AB733_20050"/>
<dbReference type="InterPro" id="IPR053751">
    <property type="entry name" value="Viral_Major_Capsid_sf"/>
</dbReference>
<evidence type="ECO:0000313" key="3">
    <source>
        <dbReference type="EMBL" id="PSW19106.1"/>
    </source>
</evidence>
<feature type="domain" description="Viral coat protein P2 N-terminal" evidence="1">
    <location>
        <begin position="13"/>
        <end position="138"/>
    </location>
</feature>